<dbReference type="PROSITE" id="PS01149">
    <property type="entry name" value="PSI_RSU"/>
    <property type="match status" value="1"/>
</dbReference>
<dbReference type="Pfam" id="PF00849">
    <property type="entry name" value="PseudoU_synth_2"/>
    <property type="match status" value="1"/>
</dbReference>
<keyword evidence="3 5" id="KW-0413">Isomerase</keyword>
<dbReference type="SUPFAM" id="SSF55120">
    <property type="entry name" value="Pseudouridine synthase"/>
    <property type="match status" value="1"/>
</dbReference>
<dbReference type="GO" id="GO:0120159">
    <property type="term" value="F:rRNA pseudouridine synthase activity"/>
    <property type="evidence" value="ECO:0007669"/>
    <property type="project" value="UniProtKB-ARBA"/>
</dbReference>
<dbReference type="RefSeq" id="WP_022796977.1">
    <property type="nucleotide sequence ID" value="NZ_JBQEAI010000014.1"/>
</dbReference>
<dbReference type="EC" id="5.4.99.-" evidence="5"/>
<dbReference type="SUPFAM" id="SSF55174">
    <property type="entry name" value="Alpha-L RNA-binding motif"/>
    <property type="match status" value="1"/>
</dbReference>
<evidence type="ECO:0000256" key="3">
    <source>
        <dbReference type="ARBA" id="ARBA00023235"/>
    </source>
</evidence>
<evidence type="ECO:0000313" key="7">
    <source>
        <dbReference type="EMBL" id="HCS93642.1"/>
    </source>
</evidence>
<dbReference type="SMART" id="SM00363">
    <property type="entry name" value="S4"/>
    <property type="match status" value="1"/>
</dbReference>
<dbReference type="STRING" id="1121105.GCA_000421665_01719"/>
<dbReference type="InterPro" id="IPR018496">
    <property type="entry name" value="PsdUridine_synth_RsuA/RluB_CS"/>
</dbReference>
<comment type="caution">
    <text evidence="7">The sequence shown here is derived from an EMBL/GenBank/DDBJ whole genome shotgun (WGS) entry which is preliminary data.</text>
</comment>
<dbReference type="Gene3D" id="3.30.70.580">
    <property type="entry name" value="Pseudouridine synthase I, catalytic domain, N-terminal subdomain"/>
    <property type="match status" value="1"/>
</dbReference>
<evidence type="ECO:0000256" key="2">
    <source>
        <dbReference type="ARBA" id="ARBA00022884"/>
    </source>
</evidence>
<dbReference type="GO" id="GO:0000455">
    <property type="term" value="P:enzyme-directed rRNA pseudouridine synthesis"/>
    <property type="evidence" value="ECO:0007669"/>
    <property type="project" value="UniProtKB-ARBA"/>
</dbReference>
<dbReference type="PANTHER" id="PTHR47683:SF4">
    <property type="entry name" value="PSEUDOURIDINE SYNTHASE"/>
    <property type="match status" value="1"/>
</dbReference>
<reference evidence="7 8" key="1">
    <citation type="journal article" date="2018" name="Nat. Biotechnol.">
        <title>A standardized bacterial taxonomy based on genome phylogeny substantially revises the tree of life.</title>
        <authorList>
            <person name="Parks D.H."/>
            <person name="Chuvochina M."/>
            <person name="Waite D.W."/>
            <person name="Rinke C."/>
            <person name="Skarshewski A."/>
            <person name="Chaumeil P.A."/>
            <person name="Hugenholtz P."/>
        </authorList>
    </citation>
    <scope>NUCLEOTIDE SEQUENCE [LARGE SCALE GENOMIC DNA]</scope>
    <source>
        <strain evidence="7">UBA11306</strain>
    </source>
</reference>
<dbReference type="Proteomes" id="UP000262195">
    <property type="component" value="Unassembled WGS sequence"/>
</dbReference>
<protein>
    <recommendedName>
        <fullName evidence="5">Pseudouridine synthase</fullName>
        <ecNumber evidence="5">5.4.99.-</ecNumber>
    </recommendedName>
</protein>
<organism evidence="7 8">
    <name type="scientific">Bavariicoccus seileri</name>
    <dbReference type="NCBI Taxonomy" id="549685"/>
    <lineage>
        <taxon>Bacteria</taxon>
        <taxon>Bacillati</taxon>
        <taxon>Bacillota</taxon>
        <taxon>Bacilli</taxon>
        <taxon>Lactobacillales</taxon>
        <taxon>Enterococcaceae</taxon>
        <taxon>Bavariicoccus</taxon>
    </lineage>
</organism>
<evidence type="ECO:0000256" key="4">
    <source>
        <dbReference type="PROSITE-ProRule" id="PRU00182"/>
    </source>
</evidence>
<dbReference type="InterPro" id="IPR050343">
    <property type="entry name" value="RsuA_PseudoU_synthase"/>
</dbReference>
<dbReference type="Pfam" id="PF01479">
    <property type="entry name" value="S4"/>
    <property type="match status" value="1"/>
</dbReference>
<dbReference type="InterPro" id="IPR042092">
    <property type="entry name" value="PsdUridine_s_RsuA/RluB/E/F_cat"/>
</dbReference>
<dbReference type="CDD" id="cd02553">
    <property type="entry name" value="PseudoU_synth_RsuA"/>
    <property type="match status" value="1"/>
</dbReference>
<sequence length="238" mass="27056">MRLDKFLAHCRLGSRKEVRQMLSDHRISVNDAIETDSSHKIDPDKDTVFCDGKKIIYREFDYFILNKPQGYLSATVDDTEKTVLDLIEPQDVVKGLFPVGRLDKDTTGLLLLTNNGALGHELLSPKKHVTKKYEAIVRPPLPTDVIRQFLEGIKYGKTTFKPASLVLLEELPEGIKVHVTITEGKYHQVKKMFRAVGSRVNSLKRIEMGPLKLPEDLSLGNYRRLSEKEEKQLLSSVD</sequence>
<evidence type="ECO:0000313" key="8">
    <source>
        <dbReference type="Proteomes" id="UP000262195"/>
    </source>
</evidence>
<evidence type="ECO:0000256" key="5">
    <source>
        <dbReference type="RuleBase" id="RU003887"/>
    </source>
</evidence>
<dbReference type="InterPro" id="IPR036986">
    <property type="entry name" value="S4_RNA-bd_sf"/>
</dbReference>
<evidence type="ECO:0000256" key="1">
    <source>
        <dbReference type="ARBA" id="ARBA00008348"/>
    </source>
</evidence>
<evidence type="ECO:0000259" key="6">
    <source>
        <dbReference type="SMART" id="SM00363"/>
    </source>
</evidence>
<dbReference type="InterPro" id="IPR000748">
    <property type="entry name" value="PsdUridine_synth_RsuA/RluB/E/F"/>
</dbReference>
<dbReference type="PROSITE" id="PS50889">
    <property type="entry name" value="S4"/>
    <property type="match status" value="1"/>
</dbReference>
<dbReference type="EMBL" id="DQHO01000017">
    <property type="protein sequence ID" value="HCS93642.1"/>
    <property type="molecule type" value="Genomic_DNA"/>
</dbReference>
<dbReference type="InterPro" id="IPR020094">
    <property type="entry name" value="TruA/RsuA/RluB/E/F_N"/>
</dbReference>
<dbReference type="InterPro" id="IPR006145">
    <property type="entry name" value="PsdUridine_synth_RsuA/RluA"/>
</dbReference>
<dbReference type="CDD" id="cd00165">
    <property type="entry name" value="S4"/>
    <property type="match status" value="1"/>
</dbReference>
<comment type="similarity">
    <text evidence="1 5">Belongs to the pseudouridine synthase RsuA family.</text>
</comment>
<feature type="domain" description="RNA-binding S4" evidence="6">
    <location>
        <begin position="1"/>
        <end position="64"/>
    </location>
</feature>
<gene>
    <name evidence="7" type="ORF">DIW15_02895</name>
</gene>
<dbReference type="Gene3D" id="3.10.290.10">
    <property type="entry name" value="RNA-binding S4 domain"/>
    <property type="match status" value="1"/>
</dbReference>
<dbReference type="PANTHER" id="PTHR47683">
    <property type="entry name" value="PSEUDOURIDINE SYNTHASE FAMILY PROTEIN-RELATED"/>
    <property type="match status" value="1"/>
</dbReference>
<dbReference type="NCBIfam" id="TIGR00093">
    <property type="entry name" value="pseudouridine synthase"/>
    <property type="match status" value="1"/>
</dbReference>
<dbReference type="InterPro" id="IPR002942">
    <property type="entry name" value="S4_RNA-bd"/>
</dbReference>
<proteinExistence type="inferred from homology"/>
<keyword evidence="2 4" id="KW-0694">RNA-binding</keyword>
<dbReference type="InterPro" id="IPR020103">
    <property type="entry name" value="PsdUridine_synth_cat_dom_sf"/>
</dbReference>
<dbReference type="GO" id="GO:0003723">
    <property type="term" value="F:RNA binding"/>
    <property type="evidence" value="ECO:0007669"/>
    <property type="project" value="UniProtKB-KW"/>
</dbReference>
<dbReference type="Gene3D" id="3.30.70.1560">
    <property type="entry name" value="Alpha-L RNA-binding motif"/>
    <property type="match status" value="1"/>
</dbReference>
<accession>A0A3D4S5A0</accession>
<dbReference type="AlphaFoldDB" id="A0A3D4S5A0"/>
<name>A0A3D4S5A0_9ENTE</name>